<accession>A0A8H4LH35</accession>
<feature type="region of interest" description="Disordered" evidence="2">
    <location>
        <begin position="932"/>
        <end position="960"/>
    </location>
</feature>
<sequence length="983" mass="107755">MPCFRGVDVSIITQPGDQKLPEFPHSDASSVRIIAPTDHSFTLNQCGLAANGADSPRIQKVSPRVSVYVPSAPGAQFGVHYSLDKVPEPPCHLYFKIFMNGRNVANCGINPASQASGSITRFLCEPSSRWHYKENGIIHKRQGVEARSFYFLPNSSRTSIADDGGLIEVQVFRARGRRRRAPILIKHRDQESYGIASPSGGLLDSPEDACYYDWVLIDPKEFPFVSFRFHYRSWSNLRQLNLAPAFTELSLPMKGTSQDVTAGSNEPCASRAAISGHEEDRKNAELNDEISRLLQPITPGRSLLNENIPIIAPPGSSARPLPEIPVKKPTPKKSFESCTPSVAPSLLPYIEEEPTENEEVEFGMATTIPVRSDSLRGCKPRSPALDGLEVRPRPLSLSRERTQPAACEPLTVPVRHSNLFMGQASSTSTETMGGDRGQYMLTKPPSERLPITSETVCLHVLSLDTSVLFQNLSSSLFSNTCATKPYKQTTNGEPSEIPIMADSSWLRFLGGNRSRTHGLTSPRSEPALQDPLKNNKKGASVQTHHDRESMTQLAGGQGSACVDQDTPSDSAPSPAFASSEIEEADRIFINAGQQVWHSPSIHQVAEALQVGVMTNPANEPLSAQYRPYILYLLEGYGAIHQKVAKLEAELAEAKGELLKEAEQHKSTEEHYMVLEARYKAEIKRLELVIHEISGKGMEAVALARAGSLIRRRPKGLTEERAMSGGDAANDYSRRSSPESVRDQYKVKSSHDRLRSQQGTILSRTRTMDTTNEVRMSRRFRRLDDVVSDVDDDGACRADEQEAEPGKTLSEQDRTEQHSQRNTCFSSGSSSYGVGNDPPLEGNAEKKRNSTESRISDDTGVDGSSFTVACHTLESNTAAGRKPEHGGRQARGHHRRQFSFVPGDDRATVMSKETMASKNAAVAQQDATALGLRPNDSHQLNRRSRSAECIGMGKDSRPDALGAADFQMSSQAVSCRPEAGPEAN</sequence>
<feature type="region of interest" description="Disordered" evidence="2">
    <location>
        <begin position="512"/>
        <end position="577"/>
    </location>
</feature>
<feature type="compositionally biased region" description="Basic and acidic residues" evidence="2">
    <location>
        <begin position="842"/>
        <end position="856"/>
    </location>
</feature>
<comment type="caution">
    <text evidence="3">The sequence shown here is derived from an EMBL/GenBank/DDBJ whole genome shotgun (WGS) entry which is preliminary data.</text>
</comment>
<dbReference type="Proteomes" id="UP000554235">
    <property type="component" value="Unassembled WGS sequence"/>
</dbReference>
<protein>
    <submittedName>
        <fullName evidence="3">Uncharacterized protein</fullName>
    </submittedName>
</protein>
<dbReference type="EMBL" id="JAADYS010000493">
    <property type="protein sequence ID" value="KAF4469312.1"/>
    <property type="molecule type" value="Genomic_DNA"/>
</dbReference>
<dbReference type="OrthoDB" id="436496at2759"/>
<evidence type="ECO:0000256" key="2">
    <source>
        <dbReference type="SAM" id="MobiDB-lite"/>
    </source>
</evidence>
<gene>
    <name evidence="3" type="ORF">FALBO_3791</name>
</gene>
<proteinExistence type="predicted"/>
<feature type="region of interest" description="Disordered" evidence="2">
    <location>
        <begin position="790"/>
        <end position="863"/>
    </location>
</feature>
<feature type="compositionally biased region" description="Low complexity" evidence="2">
    <location>
        <begin position="567"/>
        <end position="577"/>
    </location>
</feature>
<evidence type="ECO:0000313" key="4">
    <source>
        <dbReference type="Proteomes" id="UP000554235"/>
    </source>
</evidence>
<organism evidence="3 4">
    <name type="scientific">Fusarium albosuccineum</name>
    <dbReference type="NCBI Taxonomy" id="1237068"/>
    <lineage>
        <taxon>Eukaryota</taxon>
        <taxon>Fungi</taxon>
        <taxon>Dikarya</taxon>
        <taxon>Ascomycota</taxon>
        <taxon>Pezizomycotina</taxon>
        <taxon>Sordariomycetes</taxon>
        <taxon>Hypocreomycetidae</taxon>
        <taxon>Hypocreales</taxon>
        <taxon>Nectriaceae</taxon>
        <taxon>Fusarium</taxon>
        <taxon>Fusarium decemcellulare species complex</taxon>
    </lineage>
</organism>
<feature type="coiled-coil region" evidence="1">
    <location>
        <begin position="636"/>
        <end position="663"/>
    </location>
</feature>
<evidence type="ECO:0000256" key="1">
    <source>
        <dbReference type="SAM" id="Coils"/>
    </source>
</evidence>
<evidence type="ECO:0000313" key="3">
    <source>
        <dbReference type="EMBL" id="KAF4469312.1"/>
    </source>
</evidence>
<reference evidence="3 4" key="1">
    <citation type="submission" date="2020-01" db="EMBL/GenBank/DDBJ databases">
        <title>Identification and distribution of gene clusters putatively required for synthesis of sphingolipid metabolism inhibitors in phylogenetically diverse species of the filamentous fungus Fusarium.</title>
        <authorList>
            <person name="Kim H.-S."/>
            <person name="Busman M."/>
            <person name="Brown D.W."/>
            <person name="Divon H."/>
            <person name="Uhlig S."/>
            <person name="Proctor R.H."/>
        </authorList>
    </citation>
    <scope>NUCLEOTIDE SEQUENCE [LARGE SCALE GENOMIC DNA]</scope>
    <source>
        <strain evidence="3 4">NRRL 20459</strain>
    </source>
</reference>
<feature type="region of interest" description="Disordered" evidence="2">
    <location>
        <begin position="873"/>
        <end position="892"/>
    </location>
</feature>
<name>A0A8H4LH35_9HYPO</name>
<keyword evidence="4" id="KW-1185">Reference proteome</keyword>
<feature type="compositionally biased region" description="Polar residues" evidence="2">
    <location>
        <begin position="755"/>
        <end position="769"/>
    </location>
</feature>
<feature type="compositionally biased region" description="Basic and acidic residues" evidence="2">
    <location>
        <begin position="809"/>
        <end position="818"/>
    </location>
</feature>
<feature type="compositionally biased region" description="Polar residues" evidence="2">
    <location>
        <begin position="819"/>
        <end position="832"/>
    </location>
</feature>
<feature type="compositionally biased region" description="Basic and acidic residues" evidence="2">
    <location>
        <begin position="731"/>
        <end position="754"/>
    </location>
</feature>
<keyword evidence="1" id="KW-0175">Coiled coil</keyword>
<dbReference type="AlphaFoldDB" id="A0A8H4LH35"/>
<feature type="region of interest" description="Disordered" evidence="2">
    <location>
        <begin position="714"/>
        <end position="769"/>
    </location>
</feature>